<dbReference type="InterPro" id="IPR001841">
    <property type="entry name" value="Znf_RING"/>
</dbReference>
<keyword evidence="2 4" id="KW-0863">Zinc-finger</keyword>
<dbReference type="PROSITE" id="PS50089">
    <property type="entry name" value="ZF_RING_2"/>
    <property type="match status" value="1"/>
</dbReference>
<feature type="compositionally biased region" description="Polar residues" evidence="5">
    <location>
        <begin position="17"/>
        <end position="37"/>
    </location>
</feature>
<evidence type="ECO:0000256" key="3">
    <source>
        <dbReference type="ARBA" id="ARBA00022833"/>
    </source>
</evidence>
<dbReference type="OrthoDB" id="3045089at2759"/>
<feature type="region of interest" description="Disordered" evidence="5">
    <location>
        <begin position="1"/>
        <end position="62"/>
    </location>
</feature>
<evidence type="ECO:0000256" key="6">
    <source>
        <dbReference type="SAM" id="Phobius"/>
    </source>
</evidence>
<feature type="compositionally biased region" description="Low complexity" evidence="5">
    <location>
        <begin position="382"/>
        <end position="392"/>
    </location>
</feature>
<evidence type="ECO:0000256" key="2">
    <source>
        <dbReference type="ARBA" id="ARBA00022771"/>
    </source>
</evidence>
<keyword evidence="6" id="KW-0812">Transmembrane</keyword>
<accession>A0A067LGL3</accession>
<dbReference type="GO" id="GO:0061630">
    <property type="term" value="F:ubiquitin protein ligase activity"/>
    <property type="evidence" value="ECO:0007669"/>
    <property type="project" value="TreeGrafter"/>
</dbReference>
<dbReference type="KEGG" id="jcu:105630351"/>
<feature type="transmembrane region" description="Helical" evidence="6">
    <location>
        <begin position="88"/>
        <end position="114"/>
    </location>
</feature>
<dbReference type="Gene3D" id="3.30.40.10">
    <property type="entry name" value="Zinc/RING finger domain, C3HC4 (zinc finger)"/>
    <property type="match status" value="1"/>
</dbReference>
<dbReference type="Proteomes" id="UP000027138">
    <property type="component" value="Unassembled WGS sequence"/>
</dbReference>
<evidence type="ECO:0000313" key="8">
    <source>
        <dbReference type="EMBL" id="KDP46493.1"/>
    </source>
</evidence>
<sequence>MEEAHHLHHHHQHQHLVPSSSASVDGPSTSSLSTSQVQEEEEGRNELPRNEDNPRHQLSHHSSHASVISYRINITISNVAPSEMWDDVWSYLFVLVTFWFFASMTLILGCYGSVTFQLGPNCSRLIKTNTLFVQSIEAKEVYEPNPGPILYGFHKPPPLDVETTWTETHKAVVPIDFHKEWVYFLNKGSKVDIFYTIKSSAPLSLVVAQGKNGLVEWIDDPSYPNSTLSWNIIFGSGKIEQEILEPSNYYLAVGNLNSEDVEVELTFKMKAVIYNTTHSHYMCSISNPLCRLKLSLFRTSFAVLTSPGRIEGYSDDDWHVKISYRPRWITYIVGSGIMTLLMMLTLKFCNAFQASDQDSNQPGEMRSERIPLLTPKDDDISSRGSSYDSISQDGRDVDELLAANSLEGKPLPEGENLQSLCVICFDAPRDCFFLPCGHCAACFACASRIAEEPGTCPICRRSMKKVRKIFTV</sequence>
<feature type="compositionally biased region" description="Basic and acidic residues" evidence="5">
    <location>
        <begin position="365"/>
        <end position="381"/>
    </location>
</feature>
<keyword evidence="6" id="KW-1133">Transmembrane helix</keyword>
<dbReference type="Pfam" id="PF16040">
    <property type="entry name" value="APD1-4_N"/>
    <property type="match status" value="1"/>
</dbReference>
<dbReference type="GO" id="GO:0008270">
    <property type="term" value="F:zinc ion binding"/>
    <property type="evidence" value="ECO:0007669"/>
    <property type="project" value="UniProtKB-KW"/>
</dbReference>
<dbReference type="InterPro" id="IPR013083">
    <property type="entry name" value="Znf_RING/FYVE/PHD"/>
</dbReference>
<feature type="domain" description="RING-type" evidence="7">
    <location>
        <begin position="421"/>
        <end position="460"/>
    </location>
</feature>
<dbReference type="InterPro" id="IPR032008">
    <property type="entry name" value="APD1-4_N"/>
</dbReference>
<proteinExistence type="predicted"/>
<protein>
    <recommendedName>
        <fullName evidence="7">RING-type domain-containing protein</fullName>
    </recommendedName>
</protein>
<feature type="transmembrane region" description="Helical" evidence="6">
    <location>
        <begin position="328"/>
        <end position="346"/>
    </location>
</feature>
<dbReference type="SUPFAM" id="SSF57850">
    <property type="entry name" value="RING/U-box"/>
    <property type="match status" value="1"/>
</dbReference>
<keyword evidence="6" id="KW-0472">Membrane</keyword>
<evidence type="ECO:0000313" key="9">
    <source>
        <dbReference type="Proteomes" id="UP000027138"/>
    </source>
</evidence>
<gene>
    <name evidence="8" type="ORF">JCGZ_08465</name>
</gene>
<dbReference type="PANTHER" id="PTHR46858:SF11">
    <property type="entry name" value="LIGASE, PUTATIVE-RELATED"/>
    <property type="match status" value="1"/>
</dbReference>
<feature type="region of interest" description="Disordered" evidence="5">
    <location>
        <begin position="356"/>
        <end position="392"/>
    </location>
</feature>
<dbReference type="GO" id="GO:0009705">
    <property type="term" value="C:plant-type vacuole membrane"/>
    <property type="evidence" value="ECO:0007669"/>
    <property type="project" value="TreeGrafter"/>
</dbReference>
<dbReference type="PANTHER" id="PTHR46858">
    <property type="entry name" value="OS05G0521000 PROTEIN"/>
    <property type="match status" value="1"/>
</dbReference>
<evidence type="ECO:0000256" key="5">
    <source>
        <dbReference type="SAM" id="MobiDB-lite"/>
    </source>
</evidence>
<dbReference type="GO" id="GO:0016567">
    <property type="term" value="P:protein ubiquitination"/>
    <property type="evidence" value="ECO:0007669"/>
    <property type="project" value="TreeGrafter"/>
</dbReference>
<feature type="compositionally biased region" description="Basic residues" evidence="5">
    <location>
        <begin position="1"/>
        <end position="14"/>
    </location>
</feature>
<keyword evidence="3" id="KW-0862">Zinc</keyword>
<name>A0A067LGL3_JATCU</name>
<evidence type="ECO:0000256" key="4">
    <source>
        <dbReference type="PROSITE-ProRule" id="PRU00175"/>
    </source>
</evidence>
<dbReference type="EMBL" id="KK914217">
    <property type="protein sequence ID" value="KDP46493.1"/>
    <property type="molecule type" value="Genomic_DNA"/>
</dbReference>
<dbReference type="SMART" id="SM00184">
    <property type="entry name" value="RING"/>
    <property type="match status" value="1"/>
</dbReference>
<evidence type="ECO:0000256" key="1">
    <source>
        <dbReference type="ARBA" id="ARBA00022723"/>
    </source>
</evidence>
<dbReference type="Pfam" id="PF13920">
    <property type="entry name" value="zf-C3HC4_3"/>
    <property type="match status" value="1"/>
</dbReference>
<dbReference type="InterPro" id="IPR032010">
    <property type="entry name" value="APD1-4_M"/>
</dbReference>
<reference evidence="8 9" key="1">
    <citation type="journal article" date="2014" name="PLoS ONE">
        <title>Global Analysis of Gene Expression Profiles in Physic Nut (Jatropha curcas L.) Seedlings Exposed to Salt Stress.</title>
        <authorList>
            <person name="Zhang L."/>
            <person name="Zhang C."/>
            <person name="Wu P."/>
            <person name="Chen Y."/>
            <person name="Li M."/>
            <person name="Jiang H."/>
            <person name="Wu G."/>
        </authorList>
    </citation>
    <scope>NUCLEOTIDE SEQUENCE [LARGE SCALE GENOMIC DNA]</scope>
    <source>
        <strain evidence="9">cv. GZQX0401</strain>
        <tissue evidence="8">Young leaves</tissue>
    </source>
</reference>
<organism evidence="8 9">
    <name type="scientific">Jatropha curcas</name>
    <name type="common">Barbados nut</name>
    <dbReference type="NCBI Taxonomy" id="180498"/>
    <lineage>
        <taxon>Eukaryota</taxon>
        <taxon>Viridiplantae</taxon>
        <taxon>Streptophyta</taxon>
        <taxon>Embryophyta</taxon>
        <taxon>Tracheophyta</taxon>
        <taxon>Spermatophyta</taxon>
        <taxon>Magnoliopsida</taxon>
        <taxon>eudicotyledons</taxon>
        <taxon>Gunneridae</taxon>
        <taxon>Pentapetalae</taxon>
        <taxon>rosids</taxon>
        <taxon>fabids</taxon>
        <taxon>Malpighiales</taxon>
        <taxon>Euphorbiaceae</taxon>
        <taxon>Crotonoideae</taxon>
        <taxon>Jatropheae</taxon>
        <taxon>Jatropha</taxon>
    </lineage>
</organism>
<keyword evidence="1" id="KW-0479">Metal-binding</keyword>
<dbReference type="Pfam" id="PF16041">
    <property type="entry name" value="APD1-4_M"/>
    <property type="match status" value="1"/>
</dbReference>
<feature type="compositionally biased region" description="Basic and acidic residues" evidence="5">
    <location>
        <begin position="44"/>
        <end position="55"/>
    </location>
</feature>
<dbReference type="AlphaFoldDB" id="A0A067LGL3"/>
<evidence type="ECO:0000259" key="7">
    <source>
        <dbReference type="PROSITE" id="PS50089"/>
    </source>
</evidence>
<dbReference type="GO" id="GO:0005768">
    <property type="term" value="C:endosome"/>
    <property type="evidence" value="ECO:0007669"/>
    <property type="project" value="TreeGrafter"/>
</dbReference>
<keyword evidence="9" id="KW-1185">Reference proteome</keyword>